<sequence length="58" mass="6587">MDEGDEEFMKPLLGLTLPFGRGCETGQQYYSHNIEACLEELKRVLEQLKNMGNLLGIL</sequence>
<reference evidence="1 2" key="1">
    <citation type="submission" date="2019-10" db="EMBL/GenBank/DDBJ databases">
        <authorList>
            <person name="Palmer J.M."/>
        </authorList>
    </citation>
    <scope>NUCLEOTIDE SEQUENCE [LARGE SCALE GENOMIC DNA]</scope>
    <source>
        <strain evidence="1 2">TWF694</strain>
    </source>
</reference>
<evidence type="ECO:0000313" key="2">
    <source>
        <dbReference type="Proteomes" id="UP001365542"/>
    </source>
</evidence>
<evidence type="ECO:0000313" key="1">
    <source>
        <dbReference type="EMBL" id="KAK6542670.1"/>
    </source>
</evidence>
<proteinExistence type="predicted"/>
<comment type="caution">
    <text evidence="1">The sequence shown here is derived from an EMBL/GenBank/DDBJ whole genome shotgun (WGS) entry which is preliminary data.</text>
</comment>
<dbReference type="EMBL" id="JAVHJO010000002">
    <property type="protein sequence ID" value="KAK6542670.1"/>
    <property type="molecule type" value="Genomic_DNA"/>
</dbReference>
<dbReference type="AlphaFoldDB" id="A0AAV9XLJ9"/>
<protein>
    <submittedName>
        <fullName evidence="1">Uncharacterized protein</fullName>
    </submittedName>
</protein>
<keyword evidence="2" id="KW-1185">Reference proteome</keyword>
<accession>A0AAV9XLJ9</accession>
<name>A0AAV9XLJ9_9PEZI</name>
<dbReference type="Proteomes" id="UP001365542">
    <property type="component" value="Unassembled WGS sequence"/>
</dbReference>
<gene>
    <name evidence="1" type="ORF">TWF694_006614</name>
</gene>
<organism evidence="1 2">
    <name type="scientific">Orbilia ellipsospora</name>
    <dbReference type="NCBI Taxonomy" id="2528407"/>
    <lineage>
        <taxon>Eukaryota</taxon>
        <taxon>Fungi</taxon>
        <taxon>Dikarya</taxon>
        <taxon>Ascomycota</taxon>
        <taxon>Pezizomycotina</taxon>
        <taxon>Orbiliomycetes</taxon>
        <taxon>Orbiliales</taxon>
        <taxon>Orbiliaceae</taxon>
        <taxon>Orbilia</taxon>
    </lineage>
</organism>